<sequence length="130" mass="13977">MAAAVSVLLPPSSCSFPALTVDLILPRAAAPLCSLHGNSSRSRCEVIHRLPFGRGIGGVEILSQKRFLVMGRIRGLIFHLMEVEGTQGDRVQPLSGRPKSKKKGGCHLISKSNRHFSVSFSSAVILFGLL</sequence>
<organism evidence="1 2">
    <name type="scientific">Platanthera guangdongensis</name>
    <dbReference type="NCBI Taxonomy" id="2320717"/>
    <lineage>
        <taxon>Eukaryota</taxon>
        <taxon>Viridiplantae</taxon>
        <taxon>Streptophyta</taxon>
        <taxon>Embryophyta</taxon>
        <taxon>Tracheophyta</taxon>
        <taxon>Spermatophyta</taxon>
        <taxon>Magnoliopsida</taxon>
        <taxon>Liliopsida</taxon>
        <taxon>Asparagales</taxon>
        <taxon>Orchidaceae</taxon>
        <taxon>Orchidoideae</taxon>
        <taxon>Orchideae</taxon>
        <taxon>Orchidinae</taxon>
        <taxon>Platanthera</taxon>
    </lineage>
</organism>
<dbReference type="Proteomes" id="UP001412067">
    <property type="component" value="Unassembled WGS sequence"/>
</dbReference>
<name>A0ABR2MV00_9ASPA</name>
<protein>
    <submittedName>
        <fullName evidence="1">Uncharacterized protein</fullName>
    </submittedName>
</protein>
<evidence type="ECO:0000313" key="2">
    <source>
        <dbReference type="Proteomes" id="UP001412067"/>
    </source>
</evidence>
<accession>A0ABR2MV00</accession>
<reference evidence="1 2" key="1">
    <citation type="journal article" date="2022" name="Nat. Plants">
        <title>Genomes of leafy and leafless Platanthera orchids illuminate the evolution of mycoheterotrophy.</title>
        <authorList>
            <person name="Li M.H."/>
            <person name="Liu K.W."/>
            <person name="Li Z."/>
            <person name="Lu H.C."/>
            <person name="Ye Q.L."/>
            <person name="Zhang D."/>
            <person name="Wang J.Y."/>
            <person name="Li Y.F."/>
            <person name="Zhong Z.M."/>
            <person name="Liu X."/>
            <person name="Yu X."/>
            <person name="Liu D.K."/>
            <person name="Tu X.D."/>
            <person name="Liu B."/>
            <person name="Hao Y."/>
            <person name="Liao X.Y."/>
            <person name="Jiang Y.T."/>
            <person name="Sun W.H."/>
            <person name="Chen J."/>
            <person name="Chen Y.Q."/>
            <person name="Ai Y."/>
            <person name="Zhai J.W."/>
            <person name="Wu S.S."/>
            <person name="Zhou Z."/>
            <person name="Hsiao Y.Y."/>
            <person name="Wu W.L."/>
            <person name="Chen Y.Y."/>
            <person name="Lin Y.F."/>
            <person name="Hsu J.L."/>
            <person name="Li C.Y."/>
            <person name="Wang Z.W."/>
            <person name="Zhao X."/>
            <person name="Zhong W.Y."/>
            <person name="Ma X.K."/>
            <person name="Ma L."/>
            <person name="Huang J."/>
            <person name="Chen G.Z."/>
            <person name="Huang M.Z."/>
            <person name="Huang L."/>
            <person name="Peng D.H."/>
            <person name="Luo Y.B."/>
            <person name="Zou S.Q."/>
            <person name="Chen S.P."/>
            <person name="Lan S."/>
            <person name="Tsai W.C."/>
            <person name="Van de Peer Y."/>
            <person name="Liu Z.J."/>
        </authorList>
    </citation>
    <scope>NUCLEOTIDE SEQUENCE [LARGE SCALE GENOMIC DNA]</scope>
    <source>
        <strain evidence="1">Lor288</strain>
    </source>
</reference>
<keyword evidence="2" id="KW-1185">Reference proteome</keyword>
<evidence type="ECO:0000313" key="1">
    <source>
        <dbReference type="EMBL" id="KAK8968008.1"/>
    </source>
</evidence>
<comment type="caution">
    <text evidence="1">The sequence shown here is derived from an EMBL/GenBank/DDBJ whole genome shotgun (WGS) entry which is preliminary data.</text>
</comment>
<proteinExistence type="predicted"/>
<dbReference type="EMBL" id="JBBWWR010000004">
    <property type="protein sequence ID" value="KAK8968008.1"/>
    <property type="molecule type" value="Genomic_DNA"/>
</dbReference>
<gene>
    <name evidence="1" type="ORF">KSP40_PGU007832</name>
</gene>